<accession>A0A2D4GU95</accession>
<organism evidence="2">
    <name type="scientific">Micrurus corallinus</name>
    <name type="common">Brazilian coral snake</name>
    <dbReference type="NCBI Taxonomy" id="54390"/>
    <lineage>
        <taxon>Eukaryota</taxon>
        <taxon>Metazoa</taxon>
        <taxon>Chordata</taxon>
        <taxon>Craniata</taxon>
        <taxon>Vertebrata</taxon>
        <taxon>Euteleostomi</taxon>
        <taxon>Lepidosauria</taxon>
        <taxon>Squamata</taxon>
        <taxon>Bifurcata</taxon>
        <taxon>Unidentata</taxon>
        <taxon>Episquamata</taxon>
        <taxon>Toxicofera</taxon>
        <taxon>Serpentes</taxon>
        <taxon>Colubroidea</taxon>
        <taxon>Elapidae</taxon>
        <taxon>Elapinae</taxon>
        <taxon>Micrurus</taxon>
    </lineage>
</organism>
<sequence>MCVRNPIQASPAISINDFSPLLRFPDRHLYAARLPLLIVLLPVAEPALVLDVPNGTDFLIGAKNPFWGQDGVILFGFLLYLNLLICAGRSLIVFLLMLVKGPRARNDPAWKHFDLVCNTIYLFLKTRSCSSLLKYAFPYYIALPKNALSFAHSYIAFLQENCTMYIFVKFYSLFPFLCPYFYFQGGSFQEFFVSP</sequence>
<proteinExistence type="predicted"/>
<reference evidence="2" key="2">
    <citation type="submission" date="2017-11" db="EMBL/GenBank/DDBJ databases">
        <title>Coralsnake Venomics: Analyses of Venom Gland Transcriptomes and Proteomes of Six Brazilian Taxa.</title>
        <authorList>
            <person name="Aird S.D."/>
            <person name="Jorge da Silva N."/>
            <person name="Qiu L."/>
            <person name="Villar-Briones A."/>
            <person name="Aparecida-Saddi V."/>
            <person name="Campos-Telles M.P."/>
            <person name="Grau M."/>
            <person name="Mikheyev A.S."/>
        </authorList>
    </citation>
    <scope>NUCLEOTIDE SEQUENCE</scope>
    <source>
        <tissue evidence="2">Venom_gland</tissue>
    </source>
</reference>
<dbReference type="AlphaFoldDB" id="A0A2D4GU95"/>
<evidence type="ECO:0000256" key="1">
    <source>
        <dbReference type="SAM" id="Phobius"/>
    </source>
</evidence>
<evidence type="ECO:0000313" key="2">
    <source>
        <dbReference type="EMBL" id="LAA63300.1"/>
    </source>
</evidence>
<keyword evidence="1" id="KW-1133">Transmembrane helix</keyword>
<feature type="transmembrane region" description="Helical" evidence="1">
    <location>
        <begin position="72"/>
        <end position="99"/>
    </location>
</feature>
<keyword evidence="1" id="KW-0472">Membrane</keyword>
<dbReference type="EMBL" id="IACJ01155795">
    <property type="protein sequence ID" value="LAA63300.1"/>
    <property type="molecule type" value="Transcribed_RNA"/>
</dbReference>
<protein>
    <submittedName>
        <fullName evidence="2">Uncharacterized protein</fullName>
    </submittedName>
</protein>
<name>A0A2D4GU95_MICCO</name>
<keyword evidence="1" id="KW-0812">Transmembrane</keyword>
<reference evidence="2" key="1">
    <citation type="submission" date="2017-07" db="EMBL/GenBank/DDBJ databases">
        <authorList>
            <person name="Mikheyev A."/>
            <person name="Grau M."/>
        </authorList>
    </citation>
    <scope>NUCLEOTIDE SEQUENCE</scope>
    <source>
        <tissue evidence="2">Venom_gland</tissue>
    </source>
</reference>